<gene>
    <name evidence="1" type="ORF">OESDEN_23636</name>
</gene>
<keyword evidence="2" id="KW-1185">Reference proteome</keyword>
<protein>
    <submittedName>
        <fullName evidence="1">Uncharacterized protein</fullName>
    </submittedName>
</protein>
<proteinExistence type="predicted"/>
<reference evidence="1 2" key="1">
    <citation type="submission" date="2014-03" db="EMBL/GenBank/DDBJ databases">
        <title>Draft genome of the hookworm Oesophagostomum dentatum.</title>
        <authorList>
            <person name="Mitreva M."/>
        </authorList>
    </citation>
    <scope>NUCLEOTIDE SEQUENCE [LARGE SCALE GENOMIC DNA]</scope>
    <source>
        <strain evidence="1 2">OD-Hann</strain>
    </source>
</reference>
<dbReference type="EMBL" id="KN611452">
    <property type="protein sequence ID" value="KHJ76744.1"/>
    <property type="molecule type" value="Genomic_DNA"/>
</dbReference>
<dbReference type="Proteomes" id="UP000053660">
    <property type="component" value="Unassembled WGS sequence"/>
</dbReference>
<dbReference type="OrthoDB" id="5870364at2759"/>
<accession>A0A0B1RVM6</accession>
<name>A0A0B1RVM6_OESDE</name>
<organism evidence="1 2">
    <name type="scientific">Oesophagostomum dentatum</name>
    <name type="common">Nodular worm</name>
    <dbReference type="NCBI Taxonomy" id="61180"/>
    <lineage>
        <taxon>Eukaryota</taxon>
        <taxon>Metazoa</taxon>
        <taxon>Ecdysozoa</taxon>
        <taxon>Nematoda</taxon>
        <taxon>Chromadorea</taxon>
        <taxon>Rhabditida</taxon>
        <taxon>Rhabditina</taxon>
        <taxon>Rhabditomorpha</taxon>
        <taxon>Strongyloidea</taxon>
        <taxon>Strongylidae</taxon>
        <taxon>Oesophagostomum</taxon>
    </lineage>
</organism>
<sequence>MRHVSELSSYVDDYMYEPVPYSRSEFLLYNVSDEYTKNGSIVDQTGVIENQSSMIVTRSLPKRKTEYVLDDILTEADGSSITITFMKQSPRRELYSAELTFVPTTLETPIILPAPTHPVYITEKSIMME</sequence>
<evidence type="ECO:0000313" key="1">
    <source>
        <dbReference type="EMBL" id="KHJ76744.1"/>
    </source>
</evidence>
<dbReference type="AlphaFoldDB" id="A0A0B1RVM6"/>
<evidence type="ECO:0000313" key="2">
    <source>
        <dbReference type="Proteomes" id="UP000053660"/>
    </source>
</evidence>